<name>A0A975YHP9_9RHOB</name>
<dbReference type="Proteomes" id="UP000693972">
    <property type="component" value="Unassembled WGS sequence"/>
</dbReference>
<evidence type="ECO:0000313" key="3">
    <source>
        <dbReference type="EMBL" id="QXL89646.1"/>
    </source>
</evidence>
<sequence length="137" mass="15076">MTTDLHSALPSDEVLYTPAPPERPTWPAIRKGLAHRCPNCGEGALYERYLKLRPACAHCGEDLSHARADDGPAYLSILLTAKVMGTLQLLVYEMWQPSAWVMAISFGIGVTAMALALLPRFKGLIVGVQWAKRMHGF</sequence>
<protein>
    <submittedName>
        <fullName evidence="3">DUF983 domain-containing protein</fullName>
    </submittedName>
</protein>
<keyword evidence="4" id="KW-1185">Reference proteome</keyword>
<keyword evidence="1" id="KW-1133">Transmembrane helix</keyword>
<dbReference type="RefSeq" id="WP_257892672.1">
    <property type="nucleotide sequence ID" value="NZ_JAIMBW010000001.1"/>
</dbReference>
<evidence type="ECO:0000256" key="1">
    <source>
        <dbReference type="SAM" id="Phobius"/>
    </source>
</evidence>
<dbReference type="EMBL" id="CP078073">
    <property type="protein sequence ID" value="QXL89646.1"/>
    <property type="molecule type" value="Genomic_DNA"/>
</dbReference>
<keyword evidence="1" id="KW-0812">Transmembrane</keyword>
<reference evidence="3 4" key="1">
    <citation type="submission" date="2021-07" db="EMBL/GenBank/DDBJ databases">
        <title>Karlodiniumbacter phycospheric gen. nov., sp. nov., a phycosphere bacterium isolated from karlodinium veneficum.</title>
        <authorList>
            <person name="Peng Y."/>
            <person name="Jiang L."/>
            <person name="Lee J."/>
        </authorList>
    </citation>
    <scope>NUCLEOTIDE SEQUENCE</scope>
    <source>
        <strain evidence="3 4">N5</strain>
    </source>
</reference>
<evidence type="ECO:0000313" key="4">
    <source>
        <dbReference type="Proteomes" id="UP000693972"/>
    </source>
</evidence>
<evidence type="ECO:0000313" key="2">
    <source>
        <dbReference type="EMBL" id="MBY4892927.1"/>
    </source>
</evidence>
<accession>A0A975YHP9</accession>
<dbReference type="EMBL" id="JAIMBW010000001">
    <property type="protein sequence ID" value="MBY4892927.1"/>
    <property type="molecule type" value="Genomic_DNA"/>
</dbReference>
<dbReference type="AlphaFoldDB" id="A0A975YHP9"/>
<keyword evidence="1" id="KW-0472">Membrane</keyword>
<dbReference type="Pfam" id="PF06170">
    <property type="entry name" value="DUF983"/>
    <property type="match status" value="1"/>
</dbReference>
<proteinExistence type="predicted"/>
<dbReference type="InterPro" id="IPR009325">
    <property type="entry name" value="DUF983"/>
</dbReference>
<gene>
    <name evidence="2" type="ORF">KUL25_09140</name>
    <name evidence="3" type="ORF">KUL25_09145</name>
</gene>
<feature type="transmembrane region" description="Helical" evidence="1">
    <location>
        <begin position="98"/>
        <end position="118"/>
    </location>
</feature>
<organism evidence="3">
    <name type="scientific">Gymnodinialimonas phycosphaerae</name>
    <dbReference type="NCBI Taxonomy" id="2841589"/>
    <lineage>
        <taxon>Bacteria</taxon>
        <taxon>Pseudomonadati</taxon>
        <taxon>Pseudomonadota</taxon>
        <taxon>Alphaproteobacteria</taxon>
        <taxon>Rhodobacterales</taxon>
        <taxon>Paracoccaceae</taxon>
        <taxon>Gymnodinialimonas</taxon>
    </lineage>
</organism>